<dbReference type="PROSITE" id="PS01031">
    <property type="entry name" value="SHSP"/>
    <property type="match status" value="1"/>
</dbReference>
<protein>
    <recommendedName>
        <fullName evidence="1">SHSP domain-containing protein</fullName>
    </recommendedName>
</protein>
<dbReference type="Gene3D" id="2.60.40.790">
    <property type="match status" value="1"/>
</dbReference>
<accession>A0A644TUW9</accession>
<name>A0A644TUW9_9ZZZZ</name>
<comment type="caution">
    <text evidence="2">The sequence shown here is derived from an EMBL/GenBank/DDBJ whole genome shotgun (WGS) entry which is preliminary data.</text>
</comment>
<dbReference type="AlphaFoldDB" id="A0A644TUW9"/>
<evidence type="ECO:0000259" key="1">
    <source>
        <dbReference type="PROSITE" id="PS01031"/>
    </source>
</evidence>
<dbReference type="SUPFAM" id="SSF49764">
    <property type="entry name" value="HSP20-like chaperones"/>
    <property type="match status" value="1"/>
</dbReference>
<evidence type="ECO:0000313" key="2">
    <source>
        <dbReference type="EMBL" id="MPL70459.1"/>
    </source>
</evidence>
<gene>
    <name evidence="2" type="ORF">SDC9_16215</name>
</gene>
<dbReference type="InterPro" id="IPR002068">
    <property type="entry name" value="A-crystallin/Hsp20_dom"/>
</dbReference>
<dbReference type="CDD" id="cd06464">
    <property type="entry name" value="ACD_sHsps-like"/>
    <property type="match status" value="1"/>
</dbReference>
<dbReference type="EMBL" id="VSSQ01000053">
    <property type="protein sequence ID" value="MPL70459.1"/>
    <property type="molecule type" value="Genomic_DNA"/>
</dbReference>
<feature type="domain" description="SHSP" evidence="1">
    <location>
        <begin position="72"/>
        <end position="188"/>
    </location>
</feature>
<dbReference type="Pfam" id="PF00011">
    <property type="entry name" value="HSP20"/>
    <property type="match status" value="1"/>
</dbReference>
<organism evidence="2">
    <name type="scientific">bioreactor metagenome</name>
    <dbReference type="NCBI Taxonomy" id="1076179"/>
    <lineage>
        <taxon>unclassified sequences</taxon>
        <taxon>metagenomes</taxon>
        <taxon>ecological metagenomes</taxon>
    </lineage>
</organism>
<reference evidence="2" key="1">
    <citation type="submission" date="2019-08" db="EMBL/GenBank/DDBJ databases">
        <authorList>
            <person name="Kucharzyk K."/>
            <person name="Murdoch R.W."/>
            <person name="Higgins S."/>
            <person name="Loffler F."/>
        </authorList>
    </citation>
    <scope>NUCLEOTIDE SEQUENCE</scope>
</reference>
<sequence length="192" mass="21653">MKGNRTYVDIGSILDDVFEAAKDFGEKMKEFGVNPEGCGPDPMGAWRRGAEAQGGASGGAWFETGGDENADYYPNFSYPPMNVYLTPERSIVFEFAVAGFEEKNISLSFQGDYMVFSARIELEQPQEGIRYFKRRLKLKDIEKQKYYVPADKFDQEKVKAVFKNGILKVTVPPKETTESSEGIKIEIIREGE</sequence>
<dbReference type="InterPro" id="IPR008978">
    <property type="entry name" value="HSP20-like_chaperone"/>
</dbReference>
<proteinExistence type="predicted"/>